<dbReference type="InParanoid" id="A0A067RIE4"/>
<proteinExistence type="predicted"/>
<organism evidence="1 2">
    <name type="scientific">Zootermopsis nevadensis</name>
    <name type="common">Dampwood termite</name>
    <dbReference type="NCBI Taxonomy" id="136037"/>
    <lineage>
        <taxon>Eukaryota</taxon>
        <taxon>Metazoa</taxon>
        <taxon>Ecdysozoa</taxon>
        <taxon>Arthropoda</taxon>
        <taxon>Hexapoda</taxon>
        <taxon>Insecta</taxon>
        <taxon>Pterygota</taxon>
        <taxon>Neoptera</taxon>
        <taxon>Polyneoptera</taxon>
        <taxon>Dictyoptera</taxon>
        <taxon>Blattodea</taxon>
        <taxon>Blattoidea</taxon>
        <taxon>Termitoidae</taxon>
        <taxon>Termopsidae</taxon>
        <taxon>Zootermopsis</taxon>
    </lineage>
</organism>
<sequence length="54" mass="6121">MRVTGACLRTLIDTWYLSNYLIPFGGSQCTLNELEVIELLSNVTLRGRRGTVLY</sequence>
<dbReference type="Proteomes" id="UP000027135">
    <property type="component" value="Unassembled WGS sequence"/>
</dbReference>
<gene>
    <name evidence="1" type="ORF">L798_06405</name>
</gene>
<accession>A0A067RIE4</accession>
<dbReference type="AlphaFoldDB" id="A0A067RIE4"/>
<name>A0A067RIE4_ZOONE</name>
<evidence type="ECO:0000313" key="2">
    <source>
        <dbReference type="Proteomes" id="UP000027135"/>
    </source>
</evidence>
<evidence type="ECO:0000313" key="1">
    <source>
        <dbReference type="EMBL" id="KDR19049.1"/>
    </source>
</evidence>
<reference evidence="1 2" key="1">
    <citation type="journal article" date="2014" name="Nat. Commun.">
        <title>Molecular traces of alternative social organization in a termite genome.</title>
        <authorList>
            <person name="Terrapon N."/>
            <person name="Li C."/>
            <person name="Robertson H.M."/>
            <person name="Ji L."/>
            <person name="Meng X."/>
            <person name="Booth W."/>
            <person name="Chen Z."/>
            <person name="Childers C.P."/>
            <person name="Glastad K.M."/>
            <person name="Gokhale K."/>
            <person name="Gowin J."/>
            <person name="Gronenberg W."/>
            <person name="Hermansen R.A."/>
            <person name="Hu H."/>
            <person name="Hunt B.G."/>
            <person name="Huylmans A.K."/>
            <person name="Khalil S.M."/>
            <person name="Mitchell R.D."/>
            <person name="Munoz-Torres M.C."/>
            <person name="Mustard J.A."/>
            <person name="Pan H."/>
            <person name="Reese J.T."/>
            <person name="Scharf M.E."/>
            <person name="Sun F."/>
            <person name="Vogel H."/>
            <person name="Xiao J."/>
            <person name="Yang W."/>
            <person name="Yang Z."/>
            <person name="Yang Z."/>
            <person name="Zhou J."/>
            <person name="Zhu J."/>
            <person name="Brent C.S."/>
            <person name="Elsik C.G."/>
            <person name="Goodisman M.A."/>
            <person name="Liberles D.A."/>
            <person name="Roe R.M."/>
            <person name="Vargo E.L."/>
            <person name="Vilcinskas A."/>
            <person name="Wang J."/>
            <person name="Bornberg-Bauer E."/>
            <person name="Korb J."/>
            <person name="Zhang G."/>
            <person name="Liebig J."/>
        </authorList>
    </citation>
    <scope>NUCLEOTIDE SEQUENCE [LARGE SCALE GENOMIC DNA]</scope>
    <source>
        <tissue evidence="1">Whole organism</tissue>
    </source>
</reference>
<protein>
    <submittedName>
        <fullName evidence="1">Uncharacterized protein</fullName>
    </submittedName>
</protein>
<dbReference type="EMBL" id="KK852663">
    <property type="protein sequence ID" value="KDR19049.1"/>
    <property type="molecule type" value="Genomic_DNA"/>
</dbReference>
<keyword evidence="2" id="KW-1185">Reference proteome</keyword>